<dbReference type="AlphaFoldDB" id="A0A4Y7SXF3"/>
<dbReference type="Proteomes" id="UP000298030">
    <property type="component" value="Unassembled WGS sequence"/>
</dbReference>
<dbReference type="EMBL" id="QPFP01000048">
    <property type="protein sequence ID" value="TEB26522.1"/>
    <property type="molecule type" value="Genomic_DNA"/>
</dbReference>
<accession>A0A4Y7SXF3</accession>
<protein>
    <submittedName>
        <fullName evidence="1">Uncharacterized protein</fullName>
    </submittedName>
</protein>
<gene>
    <name evidence="1" type="ORF">FA13DRAFT_1795699</name>
</gene>
<comment type="caution">
    <text evidence="1">The sequence shown here is derived from an EMBL/GenBank/DDBJ whole genome shotgun (WGS) entry which is preliminary data.</text>
</comment>
<keyword evidence="2" id="KW-1185">Reference proteome</keyword>
<proteinExistence type="predicted"/>
<organism evidence="1 2">
    <name type="scientific">Coprinellus micaceus</name>
    <name type="common">Glistening ink-cap mushroom</name>
    <name type="synonym">Coprinus micaceus</name>
    <dbReference type="NCBI Taxonomy" id="71717"/>
    <lineage>
        <taxon>Eukaryota</taxon>
        <taxon>Fungi</taxon>
        <taxon>Dikarya</taxon>
        <taxon>Basidiomycota</taxon>
        <taxon>Agaricomycotina</taxon>
        <taxon>Agaricomycetes</taxon>
        <taxon>Agaricomycetidae</taxon>
        <taxon>Agaricales</taxon>
        <taxon>Agaricineae</taxon>
        <taxon>Psathyrellaceae</taxon>
        <taxon>Coprinellus</taxon>
    </lineage>
</organism>
<name>A0A4Y7SXF3_COPMI</name>
<reference evidence="1 2" key="1">
    <citation type="journal article" date="2019" name="Nat. Ecol. Evol.">
        <title>Megaphylogeny resolves global patterns of mushroom evolution.</title>
        <authorList>
            <person name="Varga T."/>
            <person name="Krizsan K."/>
            <person name="Foldi C."/>
            <person name="Dima B."/>
            <person name="Sanchez-Garcia M."/>
            <person name="Sanchez-Ramirez S."/>
            <person name="Szollosi G.J."/>
            <person name="Szarkandi J.G."/>
            <person name="Papp V."/>
            <person name="Albert L."/>
            <person name="Andreopoulos W."/>
            <person name="Angelini C."/>
            <person name="Antonin V."/>
            <person name="Barry K.W."/>
            <person name="Bougher N.L."/>
            <person name="Buchanan P."/>
            <person name="Buyck B."/>
            <person name="Bense V."/>
            <person name="Catcheside P."/>
            <person name="Chovatia M."/>
            <person name="Cooper J."/>
            <person name="Damon W."/>
            <person name="Desjardin D."/>
            <person name="Finy P."/>
            <person name="Geml J."/>
            <person name="Haridas S."/>
            <person name="Hughes K."/>
            <person name="Justo A."/>
            <person name="Karasinski D."/>
            <person name="Kautmanova I."/>
            <person name="Kiss B."/>
            <person name="Kocsube S."/>
            <person name="Kotiranta H."/>
            <person name="LaButti K.M."/>
            <person name="Lechner B.E."/>
            <person name="Liimatainen K."/>
            <person name="Lipzen A."/>
            <person name="Lukacs Z."/>
            <person name="Mihaltcheva S."/>
            <person name="Morgado L.N."/>
            <person name="Niskanen T."/>
            <person name="Noordeloos M.E."/>
            <person name="Ohm R.A."/>
            <person name="Ortiz-Santana B."/>
            <person name="Ovrebo C."/>
            <person name="Racz N."/>
            <person name="Riley R."/>
            <person name="Savchenko A."/>
            <person name="Shiryaev A."/>
            <person name="Soop K."/>
            <person name="Spirin V."/>
            <person name="Szebenyi C."/>
            <person name="Tomsovsky M."/>
            <person name="Tulloss R.E."/>
            <person name="Uehling J."/>
            <person name="Grigoriev I.V."/>
            <person name="Vagvolgyi C."/>
            <person name="Papp T."/>
            <person name="Martin F.M."/>
            <person name="Miettinen O."/>
            <person name="Hibbett D.S."/>
            <person name="Nagy L.G."/>
        </authorList>
    </citation>
    <scope>NUCLEOTIDE SEQUENCE [LARGE SCALE GENOMIC DNA]</scope>
    <source>
        <strain evidence="1 2">FP101781</strain>
    </source>
</reference>
<sequence>MAPSPFPSPLVECTLFNRSFPSMRLSLPKRRPSSVNSYIEELPFCATWSVCGAAAFDGQWTASIGAAEGGRERKPSGMGSSRRVCFLQKNTDARKSQHTEPSTHVLLDRPRPGELEGASFATCRLHPASLPTLAEEIASVHRILHDGRVHPRLRHRPPYSITKGTTCEDPKSRSLQDWNLKQVGYGWAYGHARYVYASVAIESLRYPHRHLHFAFLPSFKCHIPSLFLPFESPSFLQHLASATGAKAEASRGRSTLSFILPTTRS</sequence>
<evidence type="ECO:0000313" key="1">
    <source>
        <dbReference type="EMBL" id="TEB26522.1"/>
    </source>
</evidence>
<evidence type="ECO:0000313" key="2">
    <source>
        <dbReference type="Proteomes" id="UP000298030"/>
    </source>
</evidence>